<accession>A0A835BQR0</accession>
<dbReference type="SUPFAM" id="SSF50249">
    <property type="entry name" value="Nucleic acid-binding proteins"/>
    <property type="match status" value="1"/>
</dbReference>
<keyword evidence="3 4" id="KW-0949">S-adenosyl-L-methionine</keyword>
<keyword evidence="8" id="KW-1185">Reference proteome</keyword>
<evidence type="ECO:0000256" key="5">
    <source>
        <dbReference type="SAM" id="MobiDB-lite"/>
    </source>
</evidence>
<evidence type="ECO:0000256" key="1">
    <source>
        <dbReference type="ARBA" id="ARBA00022603"/>
    </source>
</evidence>
<keyword evidence="1 4" id="KW-0489">Methyltransferase</keyword>
<dbReference type="PROSITE" id="PS50926">
    <property type="entry name" value="TRAM"/>
    <property type="match status" value="1"/>
</dbReference>
<dbReference type="Pfam" id="PF05958">
    <property type="entry name" value="tRNA_U5-meth_tr"/>
    <property type="match status" value="1"/>
</dbReference>
<feature type="domain" description="TRAM" evidence="6">
    <location>
        <begin position="58"/>
        <end position="117"/>
    </location>
</feature>
<evidence type="ECO:0000256" key="2">
    <source>
        <dbReference type="ARBA" id="ARBA00022679"/>
    </source>
</evidence>
<dbReference type="OrthoDB" id="10250660at2759"/>
<dbReference type="Proteomes" id="UP000636709">
    <property type="component" value="Unassembled WGS sequence"/>
</dbReference>
<dbReference type="InterPro" id="IPR002792">
    <property type="entry name" value="TRAM_dom"/>
</dbReference>
<dbReference type="GO" id="GO:0006396">
    <property type="term" value="P:RNA processing"/>
    <property type="evidence" value="ECO:0007669"/>
    <property type="project" value="InterPro"/>
</dbReference>
<dbReference type="Gene3D" id="2.40.50.140">
    <property type="entry name" value="Nucleic acid-binding proteins"/>
    <property type="match status" value="1"/>
</dbReference>
<dbReference type="FunFam" id="2.40.50.140:FF:000231">
    <property type="entry name" value="RNA methyltransferase family protein"/>
    <property type="match status" value="1"/>
</dbReference>
<feature type="compositionally biased region" description="Pro residues" evidence="5">
    <location>
        <begin position="37"/>
        <end position="51"/>
    </location>
</feature>
<feature type="binding site" evidence="4">
    <location>
        <position position="479"/>
    </location>
    <ligand>
        <name>S-adenosyl-L-methionine</name>
        <dbReference type="ChEBI" id="CHEBI:59789"/>
    </ligand>
</feature>
<dbReference type="InterPro" id="IPR029063">
    <property type="entry name" value="SAM-dependent_MTases_sf"/>
</dbReference>
<dbReference type="GO" id="GO:0008173">
    <property type="term" value="F:RNA methyltransferase activity"/>
    <property type="evidence" value="ECO:0007669"/>
    <property type="project" value="InterPro"/>
</dbReference>
<dbReference type="InterPro" id="IPR012340">
    <property type="entry name" value="NA-bd_OB-fold"/>
</dbReference>
<dbReference type="Gene3D" id="2.40.50.1070">
    <property type="match status" value="1"/>
</dbReference>
<dbReference type="NCBIfam" id="TIGR00479">
    <property type="entry name" value="rumA"/>
    <property type="match status" value="1"/>
</dbReference>
<comment type="similarity">
    <text evidence="4">Belongs to the class I-like SAM-binding methyltransferase superfamily. RNA M5U methyltransferase family.</text>
</comment>
<dbReference type="PANTHER" id="PTHR11061">
    <property type="entry name" value="RNA M5U METHYLTRANSFERASE"/>
    <property type="match status" value="1"/>
</dbReference>
<name>A0A835BQR0_9POAL</name>
<dbReference type="GO" id="GO:0008757">
    <property type="term" value="F:S-adenosylmethionine-dependent methyltransferase activity"/>
    <property type="evidence" value="ECO:0007669"/>
    <property type="project" value="UniProtKB-ARBA"/>
</dbReference>
<dbReference type="SUPFAM" id="SSF53335">
    <property type="entry name" value="S-adenosyl-L-methionine-dependent methyltransferases"/>
    <property type="match status" value="1"/>
</dbReference>
<feature type="binding site" evidence="4">
    <location>
        <position position="379"/>
    </location>
    <ligand>
        <name>S-adenosyl-L-methionine</name>
        <dbReference type="ChEBI" id="CHEBI:59789"/>
    </ligand>
</feature>
<comment type="caution">
    <text evidence="7">The sequence shown here is derived from an EMBL/GenBank/DDBJ whole genome shotgun (WGS) entry which is preliminary data.</text>
</comment>
<protein>
    <recommendedName>
        <fullName evidence="6">TRAM domain-containing protein</fullName>
    </recommendedName>
</protein>
<feature type="active site" description="Nucleophile" evidence="4">
    <location>
        <position position="506"/>
    </location>
</feature>
<dbReference type="InterPro" id="IPR030391">
    <property type="entry name" value="MeTrfase_TrmA_CS"/>
</dbReference>
<feature type="binding site" evidence="4">
    <location>
        <position position="410"/>
    </location>
    <ligand>
        <name>S-adenosyl-L-methionine</name>
        <dbReference type="ChEBI" id="CHEBI:59789"/>
    </ligand>
</feature>
<dbReference type="AlphaFoldDB" id="A0A835BQR0"/>
<dbReference type="EMBL" id="JACEFO010001768">
    <property type="protein sequence ID" value="KAF8705720.1"/>
    <property type="molecule type" value="Genomic_DNA"/>
</dbReference>
<dbReference type="GO" id="GO:0001510">
    <property type="term" value="P:RNA methylation"/>
    <property type="evidence" value="ECO:0007669"/>
    <property type="project" value="UniProtKB-ARBA"/>
</dbReference>
<evidence type="ECO:0000259" key="6">
    <source>
        <dbReference type="PROSITE" id="PS50926"/>
    </source>
</evidence>
<feature type="region of interest" description="Disordered" evidence="5">
    <location>
        <begin position="35"/>
        <end position="59"/>
    </location>
</feature>
<gene>
    <name evidence="7" type="ORF">HU200_030918</name>
</gene>
<dbReference type="InterPro" id="IPR010280">
    <property type="entry name" value="U5_MeTrfase_fam"/>
</dbReference>
<evidence type="ECO:0000256" key="4">
    <source>
        <dbReference type="PROSITE-ProRule" id="PRU01024"/>
    </source>
</evidence>
<keyword evidence="2 4" id="KW-0808">Transferase</keyword>
<reference evidence="7" key="1">
    <citation type="submission" date="2020-07" db="EMBL/GenBank/DDBJ databases">
        <title>Genome sequence and genetic diversity analysis of an under-domesticated orphan crop, white fonio (Digitaria exilis).</title>
        <authorList>
            <person name="Bennetzen J.L."/>
            <person name="Chen S."/>
            <person name="Ma X."/>
            <person name="Wang X."/>
            <person name="Yssel A.E.J."/>
            <person name="Chaluvadi S.R."/>
            <person name="Johnson M."/>
            <person name="Gangashetty P."/>
            <person name="Hamidou F."/>
            <person name="Sanogo M.D."/>
            <person name="Zwaenepoel A."/>
            <person name="Wallace J."/>
            <person name="Van De Peer Y."/>
            <person name="Van Deynze A."/>
        </authorList>
    </citation>
    <scope>NUCLEOTIDE SEQUENCE</scope>
    <source>
        <tissue evidence="7">Leaves</tissue>
    </source>
</reference>
<dbReference type="Gene3D" id="3.40.50.150">
    <property type="entry name" value="Vaccinia Virus protein VP39"/>
    <property type="match status" value="1"/>
</dbReference>
<dbReference type="PROSITE" id="PS01231">
    <property type="entry name" value="TRMA_2"/>
    <property type="match status" value="1"/>
</dbReference>
<dbReference type="PROSITE" id="PS51687">
    <property type="entry name" value="SAM_MT_RNA_M5U"/>
    <property type="match status" value="1"/>
</dbReference>
<feature type="binding site" evidence="4">
    <location>
        <position position="431"/>
    </location>
    <ligand>
        <name>S-adenosyl-L-methionine</name>
        <dbReference type="ChEBI" id="CHEBI:59789"/>
    </ligand>
</feature>
<proteinExistence type="inferred from homology"/>
<evidence type="ECO:0000313" key="8">
    <source>
        <dbReference type="Proteomes" id="UP000636709"/>
    </source>
</evidence>
<evidence type="ECO:0000313" key="7">
    <source>
        <dbReference type="EMBL" id="KAF8705720.1"/>
    </source>
</evidence>
<dbReference type="PANTHER" id="PTHR11061:SF30">
    <property type="entry name" value="TRNA (URACIL(54)-C(5))-METHYLTRANSFERASE"/>
    <property type="match status" value="1"/>
</dbReference>
<dbReference type="FunFam" id="3.40.50.150:FF:000009">
    <property type="entry name" value="23S rRNA (Uracil(1939)-C(5))-methyltransferase RlmD"/>
    <property type="match status" value="1"/>
</dbReference>
<organism evidence="7 8">
    <name type="scientific">Digitaria exilis</name>
    <dbReference type="NCBI Taxonomy" id="1010633"/>
    <lineage>
        <taxon>Eukaryota</taxon>
        <taxon>Viridiplantae</taxon>
        <taxon>Streptophyta</taxon>
        <taxon>Embryophyta</taxon>
        <taxon>Tracheophyta</taxon>
        <taxon>Spermatophyta</taxon>
        <taxon>Magnoliopsida</taxon>
        <taxon>Liliopsida</taxon>
        <taxon>Poales</taxon>
        <taxon>Poaceae</taxon>
        <taxon>PACMAD clade</taxon>
        <taxon>Panicoideae</taxon>
        <taxon>Panicodae</taxon>
        <taxon>Paniceae</taxon>
        <taxon>Anthephorinae</taxon>
        <taxon>Digitaria</taxon>
    </lineage>
</organism>
<sequence>MAAHAVAPLSGGLLRRGVALHHRRRRLLAVAAVAPEAPSPAPAPAPSQPRAPPRKGYFPKRGETVELTCEALAFKGKGVCKVAGSTFVLLCDGALPGERLVARVRRLRRGAFAEAAKLKTLEPHDDAVEAPCPLAADCGGCKTQSLAYAAQIRHKHLQVRDLLVNVGKFDSKRMESSEPDAILKPIVPCDEIFRYRNKMEFSFGTKRWMQREWKEKEEEVMKEDTNEVDGYALGLHAPGFFDKVLHVEKCFLQSEPADKVLAVVQETWMDPALGLTPYDVHKHVGFLKHLMMRTGRNISTGTPEVMVNFVTSCYKPDLLMPLVENITKIPEVVSVINNVNTSVGNTSVGEQEYTLYGKPSITEMLRGLTFQISANSFFQTNTKQADVLYKLIEDSAGLKGDGSEIVLDLFCGTGTIGLTLARRAKHVYGYEVVPEAIADARKNAKLNGINNATFVQGDLNKINESFGKEFPKPDIIISDPNRPGMHMKLIKWLLEVKAPRIVYVSCNPATCARDLDYLCHGLEEKDLRGCYELKSVIPVDMFPHTPHIECVCLLELH</sequence>
<dbReference type="FunFam" id="2.40.50.1070:FF:000003">
    <property type="entry name" value="23S rRNA (Uracil-5-)-methyltransferase RumA"/>
    <property type="match status" value="1"/>
</dbReference>
<evidence type="ECO:0000256" key="3">
    <source>
        <dbReference type="ARBA" id="ARBA00022691"/>
    </source>
</evidence>
<dbReference type="CDD" id="cd02440">
    <property type="entry name" value="AdoMet_MTases"/>
    <property type="match status" value="1"/>
</dbReference>